<dbReference type="Proteomes" id="UP000246005">
    <property type="component" value="Unassembled WGS sequence"/>
</dbReference>
<evidence type="ECO:0000313" key="1">
    <source>
        <dbReference type="EMBL" id="PWK81660.1"/>
    </source>
</evidence>
<protein>
    <submittedName>
        <fullName evidence="1">Uncharacterized protein</fullName>
    </submittedName>
</protein>
<accession>A0A316HNB1</accession>
<evidence type="ECO:0000313" key="2">
    <source>
        <dbReference type="Proteomes" id="UP000246005"/>
    </source>
</evidence>
<gene>
    <name evidence="1" type="ORF">C8D88_11671</name>
</gene>
<organism evidence="1 2">
    <name type="scientific">Lentzea atacamensis</name>
    <dbReference type="NCBI Taxonomy" id="531938"/>
    <lineage>
        <taxon>Bacteria</taxon>
        <taxon>Bacillati</taxon>
        <taxon>Actinomycetota</taxon>
        <taxon>Actinomycetes</taxon>
        <taxon>Pseudonocardiales</taxon>
        <taxon>Pseudonocardiaceae</taxon>
        <taxon>Lentzea</taxon>
    </lineage>
</organism>
<reference evidence="1 2" key="1">
    <citation type="submission" date="2018-05" db="EMBL/GenBank/DDBJ databases">
        <title>Genomic Encyclopedia of Type Strains, Phase IV (KMG-IV): sequencing the most valuable type-strain genomes for metagenomic binning, comparative biology and taxonomic classification.</title>
        <authorList>
            <person name="Goeker M."/>
        </authorList>
    </citation>
    <scope>NUCLEOTIDE SEQUENCE [LARGE SCALE GENOMIC DNA]</scope>
    <source>
        <strain evidence="1 2">DSM 45480</strain>
    </source>
</reference>
<comment type="caution">
    <text evidence="1">The sequence shown here is derived from an EMBL/GenBank/DDBJ whole genome shotgun (WGS) entry which is preliminary data.</text>
</comment>
<name>A0A316HNB1_9PSEU</name>
<dbReference type="EMBL" id="QGHB01000016">
    <property type="protein sequence ID" value="PWK81660.1"/>
    <property type="molecule type" value="Genomic_DNA"/>
</dbReference>
<sequence length="92" mass="9874">MTAYLTGEPATHNPCCSSHNVPMDCSIYRRTHLVEADNCCDAWATKEDKTFTPRGCPAGFSSECYYWTDSGTCRCLTPPVAGVSSKGGEGNG</sequence>
<dbReference type="AlphaFoldDB" id="A0A316HNB1"/>
<proteinExistence type="predicted"/>